<evidence type="ECO:0000313" key="3">
    <source>
        <dbReference type="Proteomes" id="UP000298416"/>
    </source>
</evidence>
<dbReference type="AlphaFoldDB" id="A0A8X8YNX9"/>
<comment type="caution">
    <text evidence="2">The sequence shown here is derived from an EMBL/GenBank/DDBJ whole genome shotgun (WGS) entry which is preliminary data.</text>
</comment>
<keyword evidence="3" id="KW-1185">Reference proteome</keyword>
<proteinExistence type="predicted"/>
<reference evidence="2" key="1">
    <citation type="submission" date="2018-01" db="EMBL/GenBank/DDBJ databases">
        <authorList>
            <person name="Mao J.F."/>
        </authorList>
    </citation>
    <scope>NUCLEOTIDE SEQUENCE</scope>
    <source>
        <strain evidence="2">Huo1</strain>
        <tissue evidence="2">Leaf</tissue>
    </source>
</reference>
<feature type="region of interest" description="Disordered" evidence="1">
    <location>
        <begin position="59"/>
        <end position="83"/>
    </location>
</feature>
<accession>A0A8X8YNX9</accession>
<dbReference type="EMBL" id="PNBA02000002">
    <property type="protein sequence ID" value="KAG6433486.1"/>
    <property type="molecule type" value="Genomic_DNA"/>
</dbReference>
<name>A0A8X8YNX9_SALSN</name>
<evidence type="ECO:0000256" key="1">
    <source>
        <dbReference type="SAM" id="MobiDB-lite"/>
    </source>
</evidence>
<sequence length="83" mass="8413">MAGKLVRVQKRAQDPSRIPILFPADEHGDAALDNVEFGLLLLGHVGALAREAGAPLGRAPGEGGFRGGGPGEGGRVLGGEAFL</sequence>
<feature type="compositionally biased region" description="Gly residues" evidence="1">
    <location>
        <begin position="60"/>
        <end position="77"/>
    </location>
</feature>
<evidence type="ECO:0000313" key="2">
    <source>
        <dbReference type="EMBL" id="KAG6433486.1"/>
    </source>
</evidence>
<dbReference type="Proteomes" id="UP000298416">
    <property type="component" value="Unassembled WGS sequence"/>
</dbReference>
<gene>
    <name evidence="2" type="ORF">SASPL_105100</name>
</gene>
<organism evidence="2">
    <name type="scientific">Salvia splendens</name>
    <name type="common">Scarlet sage</name>
    <dbReference type="NCBI Taxonomy" id="180675"/>
    <lineage>
        <taxon>Eukaryota</taxon>
        <taxon>Viridiplantae</taxon>
        <taxon>Streptophyta</taxon>
        <taxon>Embryophyta</taxon>
        <taxon>Tracheophyta</taxon>
        <taxon>Spermatophyta</taxon>
        <taxon>Magnoliopsida</taxon>
        <taxon>eudicotyledons</taxon>
        <taxon>Gunneridae</taxon>
        <taxon>Pentapetalae</taxon>
        <taxon>asterids</taxon>
        <taxon>lamiids</taxon>
        <taxon>Lamiales</taxon>
        <taxon>Lamiaceae</taxon>
        <taxon>Nepetoideae</taxon>
        <taxon>Mentheae</taxon>
        <taxon>Salviinae</taxon>
        <taxon>Salvia</taxon>
        <taxon>Salvia subgen. Calosphace</taxon>
        <taxon>core Calosphace</taxon>
    </lineage>
</organism>
<reference evidence="2" key="2">
    <citation type="submission" date="2020-08" db="EMBL/GenBank/DDBJ databases">
        <title>Plant Genome Project.</title>
        <authorList>
            <person name="Zhang R.-G."/>
        </authorList>
    </citation>
    <scope>NUCLEOTIDE SEQUENCE</scope>
    <source>
        <strain evidence="2">Huo1</strain>
        <tissue evidence="2">Leaf</tissue>
    </source>
</reference>
<protein>
    <submittedName>
        <fullName evidence="2">Uncharacterized protein</fullName>
    </submittedName>
</protein>